<evidence type="ECO:0000313" key="2">
    <source>
        <dbReference type="Proteomes" id="UP000011529"/>
    </source>
</evidence>
<reference evidence="1" key="1">
    <citation type="submission" date="2012-11" db="EMBL/GenBank/DDBJ databases">
        <title>Permanent draft genomes of Rhodopirellula europaea strain SH398 and 6C.</title>
        <authorList>
            <person name="Richter M."/>
            <person name="Richter-Heitmann T."/>
            <person name="Frank C."/>
            <person name="Harder J."/>
            <person name="Glockner F.O."/>
        </authorList>
    </citation>
    <scope>NUCLEOTIDE SEQUENCE</scope>
    <source>
        <strain evidence="1">6C</strain>
    </source>
</reference>
<dbReference type="PATRIC" id="fig|1263867.3.peg.6332"/>
<protein>
    <submittedName>
        <fullName evidence="1">Uncharacterized protein</fullName>
    </submittedName>
</protein>
<comment type="caution">
    <text evidence="1">The sequence shown here is derived from an EMBL/GenBank/DDBJ whole genome shotgun (WGS) entry which is preliminary data.</text>
</comment>
<dbReference type="EMBL" id="ANMO01000267">
    <property type="protein sequence ID" value="EMB13345.1"/>
    <property type="molecule type" value="Genomic_DNA"/>
</dbReference>
<reference evidence="1" key="2">
    <citation type="journal article" date="2013" name="Mar. Genomics">
        <title>Expression of sulfatases in Rhodopirellula baltica and the diversity of sulfatases in the genus Rhodopirellula.</title>
        <authorList>
            <person name="Wegner C.E."/>
            <person name="Richter-Heitmann T."/>
            <person name="Klindworth A."/>
            <person name="Klockow C."/>
            <person name="Richter M."/>
            <person name="Achstetter T."/>
            <person name="Glockner F.O."/>
            <person name="Harder J."/>
        </authorList>
    </citation>
    <scope>NUCLEOTIDE SEQUENCE [LARGE SCALE GENOMIC DNA]</scope>
    <source>
        <strain evidence="1">6C</strain>
    </source>
</reference>
<dbReference type="AlphaFoldDB" id="M2AA82"/>
<proteinExistence type="predicted"/>
<keyword evidence="2" id="KW-1185">Reference proteome</keyword>
<accession>M2AA82</accession>
<gene>
    <name evidence="1" type="ORF">RE6C_05908</name>
</gene>
<dbReference type="Proteomes" id="UP000011529">
    <property type="component" value="Unassembled WGS sequence"/>
</dbReference>
<evidence type="ECO:0000313" key="1">
    <source>
        <dbReference type="EMBL" id="EMB13345.1"/>
    </source>
</evidence>
<sequence length="61" mass="6908">MRCHSPTAVLVAKRNGRQPVRSVLWTVSVVTRPERQFFSDFVDKSTRTTIDGERETATQTG</sequence>
<organism evidence="1 2">
    <name type="scientific">Rhodopirellula europaea 6C</name>
    <dbReference type="NCBI Taxonomy" id="1263867"/>
    <lineage>
        <taxon>Bacteria</taxon>
        <taxon>Pseudomonadati</taxon>
        <taxon>Planctomycetota</taxon>
        <taxon>Planctomycetia</taxon>
        <taxon>Pirellulales</taxon>
        <taxon>Pirellulaceae</taxon>
        <taxon>Rhodopirellula</taxon>
    </lineage>
</organism>
<name>M2AA82_9BACT</name>